<dbReference type="InterPro" id="IPR050109">
    <property type="entry name" value="HTH-type_TetR-like_transc_reg"/>
</dbReference>
<protein>
    <submittedName>
        <fullName evidence="6">AcrR family transcriptional regulator</fullName>
    </submittedName>
</protein>
<evidence type="ECO:0000256" key="3">
    <source>
        <dbReference type="ARBA" id="ARBA00023163"/>
    </source>
</evidence>
<evidence type="ECO:0000256" key="2">
    <source>
        <dbReference type="ARBA" id="ARBA00023125"/>
    </source>
</evidence>
<dbReference type="EMBL" id="JAGIOB010000001">
    <property type="protein sequence ID" value="MBP2416114.1"/>
    <property type="molecule type" value="Genomic_DNA"/>
</dbReference>
<dbReference type="Pfam" id="PF21597">
    <property type="entry name" value="TetR_C_43"/>
    <property type="match status" value="1"/>
</dbReference>
<dbReference type="SUPFAM" id="SSF46689">
    <property type="entry name" value="Homeodomain-like"/>
    <property type="match status" value="1"/>
</dbReference>
<organism evidence="6 7">
    <name type="scientific">Microlunatus capsulatus</name>
    <dbReference type="NCBI Taxonomy" id="99117"/>
    <lineage>
        <taxon>Bacteria</taxon>
        <taxon>Bacillati</taxon>
        <taxon>Actinomycetota</taxon>
        <taxon>Actinomycetes</taxon>
        <taxon>Propionibacteriales</taxon>
        <taxon>Propionibacteriaceae</taxon>
        <taxon>Microlunatus</taxon>
    </lineage>
</organism>
<keyword evidence="2 4" id="KW-0238">DNA-binding</keyword>
<comment type="caution">
    <text evidence="6">The sequence shown here is derived from an EMBL/GenBank/DDBJ whole genome shotgun (WGS) entry which is preliminary data.</text>
</comment>
<dbReference type="InterPro" id="IPR036271">
    <property type="entry name" value="Tet_transcr_reg_TetR-rel_C_sf"/>
</dbReference>
<reference evidence="6 7" key="1">
    <citation type="submission" date="2021-03" db="EMBL/GenBank/DDBJ databases">
        <title>Sequencing the genomes of 1000 actinobacteria strains.</title>
        <authorList>
            <person name="Klenk H.-P."/>
        </authorList>
    </citation>
    <scope>NUCLEOTIDE SEQUENCE [LARGE SCALE GENOMIC DNA]</scope>
    <source>
        <strain evidence="6 7">DSM 12936</strain>
    </source>
</reference>
<feature type="domain" description="HTH tetR-type" evidence="5">
    <location>
        <begin position="3"/>
        <end position="67"/>
    </location>
</feature>
<gene>
    <name evidence="6" type="ORF">JOF54_001036</name>
</gene>
<feature type="DNA-binding region" description="H-T-H motif" evidence="4">
    <location>
        <begin position="30"/>
        <end position="49"/>
    </location>
</feature>
<name>A0ABS4Z570_9ACTN</name>
<dbReference type="InterPro" id="IPR001647">
    <property type="entry name" value="HTH_TetR"/>
</dbReference>
<proteinExistence type="predicted"/>
<dbReference type="Gene3D" id="1.10.357.10">
    <property type="entry name" value="Tetracycline Repressor, domain 2"/>
    <property type="match status" value="1"/>
</dbReference>
<dbReference type="InterPro" id="IPR049445">
    <property type="entry name" value="TetR_SbtR-like_C"/>
</dbReference>
<dbReference type="SUPFAM" id="SSF48498">
    <property type="entry name" value="Tetracyclin repressor-like, C-terminal domain"/>
    <property type="match status" value="1"/>
</dbReference>
<evidence type="ECO:0000256" key="4">
    <source>
        <dbReference type="PROSITE-ProRule" id="PRU00335"/>
    </source>
</evidence>
<evidence type="ECO:0000259" key="5">
    <source>
        <dbReference type="PROSITE" id="PS50977"/>
    </source>
</evidence>
<keyword evidence="1" id="KW-0805">Transcription regulation</keyword>
<keyword evidence="3" id="KW-0804">Transcription</keyword>
<keyword evidence="7" id="KW-1185">Reference proteome</keyword>
<dbReference type="RefSeq" id="WP_210053613.1">
    <property type="nucleotide sequence ID" value="NZ_BAAAMH010000018.1"/>
</dbReference>
<dbReference type="PANTHER" id="PTHR30055:SF234">
    <property type="entry name" value="HTH-TYPE TRANSCRIPTIONAL REGULATOR BETI"/>
    <property type="match status" value="1"/>
</dbReference>
<evidence type="ECO:0000313" key="6">
    <source>
        <dbReference type="EMBL" id="MBP2416114.1"/>
    </source>
</evidence>
<evidence type="ECO:0000313" key="7">
    <source>
        <dbReference type="Proteomes" id="UP000758168"/>
    </source>
</evidence>
<accession>A0ABS4Z570</accession>
<dbReference type="Pfam" id="PF00440">
    <property type="entry name" value="TetR_N"/>
    <property type="match status" value="1"/>
</dbReference>
<dbReference type="PANTHER" id="PTHR30055">
    <property type="entry name" value="HTH-TYPE TRANSCRIPTIONAL REGULATOR RUTR"/>
    <property type="match status" value="1"/>
</dbReference>
<dbReference type="InterPro" id="IPR009057">
    <property type="entry name" value="Homeodomain-like_sf"/>
</dbReference>
<dbReference type="Proteomes" id="UP000758168">
    <property type="component" value="Unassembled WGS sequence"/>
</dbReference>
<evidence type="ECO:0000256" key="1">
    <source>
        <dbReference type="ARBA" id="ARBA00023015"/>
    </source>
</evidence>
<dbReference type="PROSITE" id="PS50977">
    <property type="entry name" value="HTH_TETR_2"/>
    <property type="match status" value="1"/>
</dbReference>
<sequence length="183" mass="19568">MDGQRRDAARNRAHIVEAARGRAAAGEGLALNAVARAADVGVGTVYRHFASVDELEEAVVAERFDELAALLRAAGPGQLEQVLTAHFRLLADDALFERVTARAEPALEQTTRTRDALITDLAELMARTRERGDLRADVDAAGVLLLVCGLAHAVRSAGVPADSPPGRVLLRVVLDGLRPPRRD</sequence>